<dbReference type="PANTHER" id="PTHR23167">
    <property type="entry name" value="CALPONIN HOMOLOGY DOMAIN-CONTAINING PROTEIN DDB_G0272472-RELATED"/>
    <property type="match status" value="1"/>
</dbReference>
<keyword evidence="5 13" id="KW-0963">Cytoplasm</keyword>
<evidence type="ECO:0000256" key="8">
    <source>
        <dbReference type="ARBA" id="ARBA00022949"/>
    </source>
</evidence>
<keyword evidence="6 13" id="KW-0132">Cell division</keyword>
<feature type="compositionally biased region" description="Polar residues" evidence="14">
    <location>
        <begin position="103"/>
        <end position="123"/>
    </location>
</feature>
<feature type="domain" description="Calponin-homology (CH)" evidence="15">
    <location>
        <begin position="454"/>
        <end position="559"/>
    </location>
</feature>
<feature type="compositionally biased region" description="Basic and acidic residues" evidence="14">
    <location>
        <begin position="340"/>
        <end position="356"/>
    </location>
</feature>
<dbReference type="PROSITE" id="PS50021">
    <property type="entry name" value="CH"/>
    <property type="match status" value="1"/>
</dbReference>
<dbReference type="InterPro" id="IPR001715">
    <property type="entry name" value="CH_dom"/>
</dbReference>
<name>A0A9D3PJI1_MEGAT</name>
<evidence type="ECO:0000256" key="3">
    <source>
        <dbReference type="ARBA" id="ARBA00011235"/>
    </source>
</evidence>
<sequence>MEPSVSALSQGKGSPKPDFQQEIGASRSETHGVEYFNKPSTKRQTGPLRTCDGGRERGTLGYRGLRCSAGGGHVGGWGSARPGDSSPESPLPPASEWAVIRSEGSTSPDRTGSDIGSGQSAGTPLTPLQCPAPGWRERDSALAAGVGTGNGFELPSLELLDQYGTLSGVSPGQDGPNGMTALLRQLLAERAELVEERRSLTETLQAERGEWLQFQSDLQVAVAVADRLRLEAEEELSTLREARRDTERQLAAALHRQQETDRELEHLRAEHSETCRKLSALTLSHQQASEELNALRDRERAQAGSEGQDATGLTGDTRKEEEPKPTGKGVAERYLQSVAVEEKKREEGYAGRDPRRTVMLSERSRSLSRLPLPSDSPSTLNGISQAMPGTAGSLPQTQTPCRGRRADRLLQRQDSWSSSYSSKQEEHTSSLADAASMFSRPQDGFSMLLRRHGGSRRNSLLRWCQSRTQGYENIDITNFSSSWADGLAFCALYHTYLPTHIPYSGLNPESKRENLSLAFQTGESVGVSATLTIEEMLREEGPDWQRVLGYVESIYRHFEM</sequence>
<dbReference type="GO" id="GO:0051301">
    <property type="term" value="P:cell division"/>
    <property type="evidence" value="ECO:0007669"/>
    <property type="project" value="UniProtKB-UniRule"/>
</dbReference>
<keyword evidence="9" id="KW-0175">Coiled coil</keyword>
<evidence type="ECO:0000313" key="16">
    <source>
        <dbReference type="EMBL" id="KAG7460594.1"/>
    </source>
</evidence>
<dbReference type="OrthoDB" id="21607at2759"/>
<proteinExistence type="inferred from homology"/>
<dbReference type="PANTHER" id="PTHR23167:SF18">
    <property type="entry name" value="CYTOSPIN-A"/>
    <property type="match status" value="1"/>
</dbReference>
<comment type="subunit">
    <text evidence="3 13">May interact with both microtubules and actin cytoskeleton.</text>
</comment>
<feature type="compositionally biased region" description="Basic and acidic residues" evidence="14">
    <location>
        <begin position="316"/>
        <end position="325"/>
    </location>
</feature>
<comment type="caution">
    <text evidence="16">The sequence shown here is derived from an EMBL/GenBank/DDBJ whole genome shotgun (WGS) entry which is preliminary data.</text>
</comment>
<feature type="compositionally biased region" description="Low complexity" evidence="14">
    <location>
        <begin position="367"/>
        <end position="380"/>
    </location>
</feature>
<protein>
    <recommendedName>
        <fullName evidence="4 13">Cytospin-A</fullName>
    </recommendedName>
</protein>
<evidence type="ECO:0000256" key="11">
    <source>
        <dbReference type="ARBA" id="ARBA00023306"/>
    </source>
</evidence>
<dbReference type="GO" id="GO:0005921">
    <property type="term" value="C:gap junction"/>
    <property type="evidence" value="ECO:0007669"/>
    <property type="project" value="UniProtKB-SubCell"/>
</dbReference>
<dbReference type="CDD" id="cd21199">
    <property type="entry name" value="CH_CYTS"/>
    <property type="match status" value="1"/>
</dbReference>
<comment type="function">
    <text evidence="12 13">Involved in cytokinesis and spindle organization. May play a role in actin cytoskeleton organization and microtubule stabilization and hence required for proper cell adhesion and migration.</text>
</comment>
<keyword evidence="17" id="KW-1185">Reference proteome</keyword>
<keyword evidence="8 13" id="KW-0965">Cell junction</keyword>
<comment type="subcellular location">
    <subcellularLocation>
        <location evidence="1 13">Cytoplasm</location>
        <location evidence="1 13">Cytoskeleton</location>
        <location evidence="1 13">Spindle</location>
    </subcellularLocation>
    <subcellularLocation>
        <location evidence="13">Cytoplasm</location>
        <location evidence="13">Cytoskeleton</location>
    </subcellularLocation>
    <subcellularLocation>
        <location evidence="13">Cell junction</location>
        <location evidence="13">Gap junction</location>
    </subcellularLocation>
</comment>
<dbReference type="Gene3D" id="1.10.418.10">
    <property type="entry name" value="Calponin-like domain"/>
    <property type="match status" value="1"/>
</dbReference>
<feature type="region of interest" description="Disordered" evidence="14">
    <location>
        <begin position="1"/>
        <end position="135"/>
    </location>
</feature>
<dbReference type="SMART" id="SM00033">
    <property type="entry name" value="CH"/>
    <property type="match status" value="1"/>
</dbReference>
<keyword evidence="10 13" id="KW-0206">Cytoskeleton</keyword>
<evidence type="ECO:0000259" key="15">
    <source>
        <dbReference type="PROSITE" id="PS50021"/>
    </source>
</evidence>
<dbReference type="AlphaFoldDB" id="A0A9D3PJI1"/>
<reference evidence="16" key="1">
    <citation type="submission" date="2021-01" db="EMBL/GenBank/DDBJ databases">
        <authorList>
            <person name="Zahm M."/>
            <person name="Roques C."/>
            <person name="Cabau C."/>
            <person name="Klopp C."/>
            <person name="Donnadieu C."/>
            <person name="Jouanno E."/>
            <person name="Lampietro C."/>
            <person name="Louis A."/>
            <person name="Herpin A."/>
            <person name="Echchiki A."/>
            <person name="Berthelot C."/>
            <person name="Parey E."/>
            <person name="Roest-Crollius H."/>
            <person name="Braasch I."/>
            <person name="Postlethwait J."/>
            <person name="Bobe J."/>
            <person name="Montfort J."/>
            <person name="Bouchez O."/>
            <person name="Begum T."/>
            <person name="Mejri S."/>
            <person name="Adams A."/>
            <person name="Chen W.-J."/>
            <person name="Guiguen Y."/>
        </authorList>
    </citation>
    <scope>NUCLEOTIDE SEQUENCE</scope>
    <source>
        <strain evidence="16">YG-15Mar2019-1</strain>
        <tissue evidence="16">Brain</tissue>
    </source>
</reference>
<feature type="compositionally biased region" description="Polar residues" evidence="14">
    <location>
        <begin position="1"/>
        <end position="12"/>
    </location>
</feature>
<accession>A0A9D3PJI1</accession>
<evidence type="ECO:0000256" key="4">
    <source>
        <dbReference type="ARBA" id="ARBA00015657"/>
    </source>
</evidence>
<organism evidence="16 17">
    <name type="scientific">Megalops atlanticus</name>
    <name type="common">Tarpon</name>
    <name type="synonym">Clupea gigantea</name>
    <dbReference type="NCBI Taxonomy" id="7932"/>
    <lineage>
        <taxon>Eukaryota</taxon>
        <taxon>Metazoa</taxon>
        <taxon>Chordata</taxon>
        <taxon>Craniata</taxon>
        <taxon>Vertebrata</taxon>
        <taxon>Euteleostomi</taxon>
        <taxon>Actinopterygii</taxon>
        <taxon>Neopterygii</taxon>
        <taxon>Teleostei</taxon>
        <taxon>Elopiformes</taxon>
        <taxon>Megalopidae</taxon>
        <taxon>Megalops</taxon>
    </lineage>
</organism>
<evidence type="ECO:0000256" key="9">
    <source>
        <dbReference type="ARBA" id="ARBA00023054"/>
    </source>
</evidence>
<dbReference type="InterPro" id="IPR050540">
    <property type="entry name" value="F-actin_Monoox_Mical"/>
</dbReference>
<evidence type="ECO:0000256" key="1">
    <source>
        <dbReference type="ARBA" id="ARBA00004186"/>
    </source>
</evidence>
<evidence type="ECO:0000313" key="17">
    <source>
        <dbReference type="Proteomes" id="UP001046870"/>
    </source>
</evidence>
<dbReference type="SUPFAM" id="SSF47576">
    <property type="entry name" value="Calponin-homology domain, CH-domain"/>
    <property type="match status" value="1"/>
</dbReference>
<dbReference type="GO" id="GO:0005819">
    <property type="term" value="C:spindle"/>
    <property type="evidence" value="ECO:0007669"/>
    <property type="project" value="UniProtKB-SubCell"/>
</dbReference>
<evidence type="ECO:0000256" key="6">
    <source>
        <dbReference type="ARBA" id="ARBA00022618"/>
    </source>
</evidence>
<evidence type="ECO:0000256" key="7">
    <source>
        <dbReference type="ARBA" id="ARBA00022868"/>
    </source>
</evidence>
<evidence type="ECO:0000256" key="13">
    <source>
        <dbReference type="RuleBase" id="RU367063"/>
    </source>
</evidence>
<dbReference type="Proteomes" id="UP001046870">
    <property type="component" value="Chromosome 18"/>
</dbReference>
<dbReference type="Pfam" id="PF00307">
    <property type="entry name" value="CH"/>
    <property type="match status" value="1"/>
</dbReference>
<evidence type="ECO:0000256" key="14">
    <source>
        <dbReference type="SAM" id="MobiDB-lite"/>
    </source>
</evidence>
<dbReference type="GO" id="GO:0005737">
    <property type="term" value="C:cytoplasm"/>
    <property type="evidence" value="ECO:0007669"/>
    <property type="project" value="UniProtKB-UniRule"/>
</dbReference>
<dbReference type="FunFam" id="1.10.418.10:FF:000020">
    <property type="entry name" value="Cytospin-A isoform 1"/>
    <property type="match status" value="1"/>
</dbReference>
<keyword evidence="7 13" id="KW-0303">Gap junction</keyword>
<feature type="region of interest" description="Disordered" evidence="14">
    <location>
        <begin position="287"/>
        <end position="400"/>
    </location>
</feature>
<comment type="similarity">
    <text evidence="2 13">Belongs to the cytospin-A family.</text>
</comment>
<evidence type="ECO:0000256" key="5">
    <source>
        <dbReference type="ARBA" id="ARBA00022490"/>
    </source>
</evidence>
<keyword evidence="11 13" id="KW-0131">Cell cycle</keyword>
<dbReference type="InterPro" id="IPR036872">
    <property type="entry name" value="CH_dom_sf"/>
</dbReference>
<dbReference type="EMBL" id="JAFDVH010000018">
    <property type="protein sequence ID" value="KAG7460594.1"/>
    <property type="molecule type" value="Genomic_DNA"/>
</dbReference>
<feature type="compositionally biased region" description="Gly residues" evidence="14">
    <location>
        <begin position="69"/>
        <end position="78"/>
    </location>
</feature>
<evidence type="ECO:0000256" key="12">
    <source>
        <dbReference type="ARBA" id="ARBA00025131"/>
    </source>
</evidence>
<evidence type="ECO:0000256" key="10">
    <source>
        <dbReference type="ARBA" id="ARBA00023212"/>
    </source>
</evidence>
<evidence type="ECO:0000256" key="2">
    <source>
        <dbReference type="ARBA" id="ARBA00009452"/>
    </source>
</evidence>
<gene>
    <name evidence="16" type="ORF">MATL_G00200370</name>
</gene>